<comment type="caution">
    <text evidence="3">The sequence shown here is derived from an EMBL/GenBank/DDBJ whole genome shotgun (WGS) entry which is preliminary data.</text>
</comment>
<keyword evidence="5" id="KW-1185">Reference proteome</keyword>
<reference evidence="2 5" key="4">
    <citation type="journal article" date="2024" name="Microbiol. Resour. Announc.">
        <title>Genome annotations for the ascomycete fungi Trichoderma harzianum, Trichoderma aggressivum, and Purpureocillium lilacinum.</title>
        <authorList>
            <person name="Beijen E.P.W."/>
            <person name="Ohm R.A."/>
        </authorList>
    </citation>
    <scope>NUCLEOTIDE SEQUENCE [LARGE SCALE GENOMIC DNA]</scope>
    <source>
        <strain evidence="2 5">CBS 150709</strain>
    </source>
</reference>
<gene>
    <name evidence="3" type="ORF">PCL_03433</name>
    <name evidence="2" type="ORF">Purlil1_4962</name>
</gene>
<accession>A0A2U3EP09</accession>
<feature type="region of interest" description="Disordered" evidence="1">
    <location>
        <begin position="528"/>
        <end position="586"/>
    </location>
</feature>
<reference evidence="2" key="3">
    <citation type="submission" date="2023-11" db="EMBL/GenBank/DDBJ databases">
        <authorList>
            <person name="Beijen E."/>
            <person name="Ohm R.A."/>
        </authorList>
    </citation>
    <scope>NUCLEOTIDE SEQUENCE</scope>
    <source>
        <strain evidence="2">CBS 150709</strain>
    </source>
</reference>
<feature type="region of interest" description="Disordered" evidence="1">
    <location>
        <begin position="641"/>
        <end position="666"/>
    </location>
</feature>
<feature type="region of interest" description="Disordered" evidence="1">
    <location>
        <begin position="239"/>
        <end position="289"/>
    </location>
</feature>
<sequence length="999" mass="107137">MDGRCRGRGKGTNEARRERAILFIIDDEEGANRANGGRVGVSLGMGVGPAPRVPSGNLACQDVSLSRVGGAFGIWEGGGGCAQARARAAAPYVRTAKAWVVPSPGGGPQGKPRFTGSPARSGAATRRARLASESSWGRAERGWAASPQAIAEPARAPPALHAQAAPAHAARPLGVRRASAGPLLPACWAWWSGEPAWRTAGHLQGRGLGALLGYEVTPNHGGPRCQRSAEKRRPLARLGHASAPSTPLVDPSVESQSSPRAEESKVVRFGAPTSRPGQARPIQSGGRAQRTITLRGGRCHSWLPRGQPEKHRRRRVARAARRPRESSIRRLGASRQSLLKCDRQLYDERFVATGSQAAACPLRCPDCRDRPRQTVADPWQAKPRSLRALVGAKAAGGFWLWGPFHPFPPPNHSLTRPAHPPFRPHAAPPLDSISLCWISLVTMPGRAGVGPPGPMLAWGDVPRSFFRFLSGRFLVLVEPRLTHQVPFAWARRQRPTIASCYLGLCPLHSTLFCAHLVAATMAIRSSSAGSSAHLRQSQANAGLVTRAPDADSPRAQQRGRTPPVAIDSPRPWLTTTAPRHDSSHSTVEAFPDAQVAPPRPPGRPAISHFSGIDDLHVVPSPGRSTRVACIVAIRCRKREKKNNSFGASPCPGPTATHPGRGTQGQRAWLAPVSEAQQPEELRVSACPQKANFRSYSTRYSHLPSPPLWVCSSTPSLIDRAGGDLAWRPEVDASSGGPGWASMWAGEEGSHLCLCGGRSCVARVCCLVVELSQAAVGKLCWRLTVDAVLPCRLPPTKQSTAERAHPCTCPSATDEDLRERGESSCEKLRSRGLPIQRHLARPSPSRPSSRVRVAMRVRVVTRVVCRHRPALFRACDSFLHPPSTSAAHGVACGVAGGGLVCLMAGGFGREQTCARRTTRNFIRGEEGRVPDLMLLARAAKARAHALARCTTAHRPRKPMPGENRLGASPFARRAGETLSSRLGHGMFPGPRLKDCVARLA</sequence>
<organism evidence="3 4">
    <name type="scientific">Purpureocillium lilacinum</name>
    <name type="common">Paecilomyces lilacinus</name>
    <dbReference type="NCBI Taxonomy" id="33203"/>
    <lineage>
        <taxon>Eukaryota</taxon>
        <taxon>Fungi</taxon>
        <taxon>Dikarya</taxon>
        <taxon>Ascomycota</taxon>
        <taxon>Pezizomycotina</taxon>
        <taxon>Sordariomycetes</taxon>
        <taxon>Hypocreomycetidae</taxon>
        <taxon>Hypocreales</taxon>
        <taxon>Ophiocordycipitaceae</taxon>
        <taxon>Purpureocillium</taxon>
    </lineage>
</organism>
<reference evidence="3" key="1">
    <citation type="submission" date="2015-05" db="EMBL/GenBank/DDBJ databases">
        <authorList>
            <person name="Wang D.B."/>
            <person name="Wang M."/>
        </authorList>
    </citation>
    <scope>NUCLEOTIDE SEQUENCE</scope>
    <source>
        <strain evidence="3">36-1</strain>
    </source>
</reference>
<dbReference type="Proteomes" id="UP001287286">
    <property type="component" value="Unassembled WGS sequence"/>
</dbReference>
<dbReference type="EMBL" id="LCWV01000001">
    <property type="protein sequence ID" value="PWI76239.1"/>
    <property type="molecule type" value="Genomic_DNA"/>
</dbReference>
<dbReference type="EMBL" id="JAWRVI010000014">
    <property type="protein sequence ID" value="KAK4090826.1"/>
    <property type="molecule type" value="Genomic_DNA"/>
</dbReference>
<protein>
    <submittedName>
        <fullName evidence="3">Uncharacterized protein</fullName>
    </submittedName>
</protein>
<evidence type="ECO:0000313" key="4">
    <source>
        <dbReference type="Proteomes" id="UP000245956"/>
    </source>
</evidence>
<evidence type="ECO:0000313" key="3">
    <source>
        <dbReference type="EMBL" id="PWI76239.1"/>
    </source>
</evidence>
<dbReference type="AlphaFoldDB" id="A0A2U3EP09"/>
<dbReference type="Proteomes" id="UP000245956">
    <property type="component" value="Unassembled WGS sequence"/>
</dbReference>
<reference evidence="3 4" key="2">
    <citation type="journal article" date="2016" name="Front. Microbiol.">
        <title>Genome and transcriptome sequences reveal the specific parasitism of the nematophagous Purpureocillium lilacinum 36-1.</title>
        <authorList>
            <person name="Xie J."/>
            <person name="Li S."/>
            <person name="Mo C."/>
            <person name="Xiao X."/>
            <person name="Peng D."/>
            <person name="Wang G."/>
            <person name="Xiao Y."/>
        </authorList>
    </citation>
    <scope>NUCLEOTIDE SEQUENCE [LARGE SCALE GENOMIC DNA]</scope>
    <source>
        <strain evidence="3 4">36-1</strain>
    </source>
</reference>
<evidence type="ECO:0000313" key="2">
    <source>
        <dbReference type="EMBL" id="KAK4090826.1"/>
    </source>
</evidence>
<feature type="region of interest" description="Disordered" evidence="1">
    <location>
        <begin position="103"/>
        <end position="135"/>
    </location>
</feature>
<name>A0A2U3EP09_PURLI</name>
<evidence type="ECO:0000313" key="5">
    <source>
        <dbReference type="Proteomes" id="UP001287286"/>
    </source>
</evidence>
<proteinExistence type="predicted"/>
<feature type="compositionally biased region" description="Polar residues" evidence="1">
    <location>
        <begin position="528"/>
        <end position="540"/>
    </location>
</feature>
<evidence type="ECO:0000256" key="1">
    <source>
        <dbReference type="SAM" id="MobiDB-lite"/>
    </source>
</evidence>